<comment type="subcellular location">
    <subcellularLocation>
        <location evidence="1">Cell envelope</location>
    </subcellularLocation>
</comment>
<keyword evidence="7" id="KW-1185">Reference proteome</keyword>
<dbReference type="CDD" id="cd08504">
    <property type="entry name" value="PBP2_OppA"/>
    <property type="match status" value="1"/>
</dbReference>
<evidence type="ECO:0000259" key="5">
    <source>
        <dbReference type="Pfam" id="PF00496"/>
    </source>
</evidence>
<accession>A0A844FVW8</accession>
<protein>
    <submittedName>
        <fullName evidence="6">Peptide ABC transporter substrate-binding protein</fullName>
    </submittedName>
</protein>
<dbReference type="Gene3D" id="3.40.190.10">
    <property type="entry name" value="Periplasmic binding protein-like II"/>
    <property type="match status" value="1"/>
</dbReference>
<dbReference type="AlphaFoldDB" id="A0A844FVW8"/>
<dbReference type="PIRSF" id="PIRSF002741">
    <property type="entry name" value="MppA"/>
    <property type="match status" value="1"/>
</dbReference>
<dbReference type="Pfam" id="PF00496">
    <property type="entry name" value="SBP_bac_5"/>
    <property type="match status" value="1"/>
</dbReference>
<dbReference type="GO" id="GO:0042597">
    <property type="term" value="C:periplasmic space"/>
    <property type="evidence" value="ECO:0007669"/>
    <property type="project" value="UniProtKB-ARBA"/>
</dbReference>
<dbReference type="GO" id="GO:0030313">
    <property type="term" value="C:cell envelope"/>
    <property type="evidence" value="ECO:0007669"/>
    <property type="project" value="UniProtKB-SubCell"/>
</dbReference>
<dbReference type="EMBL" id="VUNM01000044">
    <property type="protein sequence ID" value="MST90208.1"/>
    <property type="molecule type" value="Genomic_DNA"/>
</dbReference>
<name>A0A844FVW8_9FIRM</name>
<dbReference type="PROSITE" id="PS51257">
    <property type="entry name" value="PROKAR_LIPOPROTEIN"/>
    <property type="match status" value="1"/>
</dbReference>
<comment type="caution">
    <text evidence="6">The sequence shown here is derived from an EMBL/GenBank/DDBJ whole genome shotgun (WGS) entry which is preliminary data.</text>
</comment>
<dbReference type="PANTHER" id="PTHR30290">
    <property type="entry name" value="PERIPLASMIC BINDING COMPONENT OF ABC TRANSPORTER"/>
    <property type="match status" value="1"/>
</dbReference>
<dbReference type="GO" id="GO:0043190">
    <property type="term" value="C:ATP-binding cassette (ABC) transporter complex"/>
    <property type="evidence" value="ECO:0007669"/>
    <property type="project" value="InterPro"/>
</dbReference>
<dbReference type="InterPro" id="IPR039424">
    <property type="entry name" value="SBP_5"/>
</dbReference>
<organism evidence="6 7">
    <name type="scientific">Sharpea porci</name>
    <dbReference type="NCBI Taxonomy" id="2652286"/>
    <lineage>
        <taxon>Bacteria</taxon>
        <taxon>Bacillati</taxon>
        <taxon>Bacillota</taxon>
        <taxon>Erysipelotrichia</taxon>
        <taxon>Erysipelotrichales</taxon>
        <taxon>Coprobacillaceae</taxon>
        <taxon>Sharpea</taxon>
    </lineage>
</organism>
<dbReference type="Gene3D" id="3.10.105.10">
    <property type="entry name" value="Dipeptide-binding Protein, Domain 3"/>
    <property type="match status" value="1"/>
</dbReference>
<dbReference type="Proteomes" id="UP000442619">
    <property type="component" value="Unassembled WGS sequence"/>
</dbReference>
<keyword evidence="3" id="KW-0813">Transport</keyword>
<gene>
    <name evidence="6" type="ORF">FYJ79_11650</name>
</gene>
<dbReference type="Gene3D" id="3.90.76.10">
    <property type="entry name" value="Dipeptide-binding Protein, Domain 1"/>
    <property type="match status" value="1"/>
</dbReference>
<evidence type="ECO:0000256" key="3">
    <source>
        <dbReference type="ARBA" id="ARBA00022448"/>
    </source>
</evidence>
<keyword evidence="4" id="KW-0732">Signal</keyword>
<reference evidence="6 7" key="1">
    <citation type="submission" date="2019-08" db="EMBL/GenBank/DDBJ databases">
        <title>In-depth cultivation of the pig gut microbiome towards novel bacterial diversity and tailored functional studies.</title>
        <authorList>
            <person name="Wylensek D."/>
            <person name="Hitch T.C.A."/>
            <person name="Clavel T."/>
        </authorList>
    </citation>
    <scope>NUCLEOTIDE SEQUENCE [LARGE SCALE GENOMIC DNA]</scope>
    <source>
        <strain evidence="6 7">CA-Schmier-601-WT-3</strain>
    </source>
</reference>
<sequence>MKINKLIISVLCFLTLTGCTVKNDSSKKILRIATDKTIKTLDSSKANDDTSYTVIRMFTEGLYDFNRSHEISKRIASKHSVSSDGLTHTFTIKKSAKWSNGDDVTADDFIYAWKRALYLHTPNSYYFTSAGIHLKGANEIYQESHPSIESLNQLAIKKITSKKFRITLTEKVNELSYLLSFPVFYPINHKFAQSCGSNYATQPQYLLSNSMYVLKNVSKNKLILDHNKKYINKDAGNVEKILFTMNQSSSQSINQFKQNKIDYTQIDLKQAKSFKKKDVLIKTDENSMVYLTPNFNNTYLKDKNIRKAISLAINRNHLVENVLDGNAYVATGIIPLNYNYNKSNRPIRSVNEHNYSYSIKESKKLLKKSLKKNKITLELVYSNNSQIAHYLKKSIDKTKLLKIKLKKVNDIDEYLKTHDFALALTSFKPSVNNSVEFLNYLKDGFGYNYGHYYNKQFDSLVSLHDTGFDEDERFYITIAAENQAVEDMALIPLVQTQNFYLMSTKIQTMGDNSIGHYTTFVPDNFTYTIIK</sequence>
<dbReference type="PANTHER" id="PTHR30290:SF10">
    <property type="entry name" value="PERIPLASMIC OLIGOPEPTIDE-BINDING PROTEIN-RELATED"/>
    <property type="match status" value="1"/>
</dbReference>
<evidence type="ECO:0000256" key="1">
    <source>
        <dbReference type="ARBA" id="ARBA00004196"/>
    </source>
</evidence>
<dbReference type="InterPro" id="IPR000914">
    <property type="entry name" value="SBP_5_dom"/>
</dbReference>
<comment type="similarity">
    <text evidence="2">Belongs to the bacterial solute-binding protein 5 family.</text>
</comment>
<dbReference type="InterPro" id="IPR030678">
    <property type="entry name" value="Peptide/Ni-bd"/>
</dbReference>
<evidence type="ECO:0000313" key="7">
    <source>
        <dbReference type="Proteomes" id="UP000442619"/>
    </source>
</evidence>
<dbReference type="RefSeq" id="WP_154518697.1">
    <property type="nucleotide sequence ID" value="NZ_VUNM01000044.1"/>
</dbReference>
<evidence type="ECO:0000256" key="2">
    <source>
        <dbReference type="ARBA" id="ARBA00005695"/>
    </source>
</evidence>
<dbReference type="GO" id="GO:0015833">
    <property type="term" value="P:peptide transport"/>
    <property type="evidence" value="ECO:0007669"/>
    <property type="project" value="TreeGrafter"/>
</dbReference>
<dbReference type="GO" id="GO:1904680">
    <property type="term" value="F:peptide transmembrane transporter activity"/>
    <property type="evidence" value="ECO:0007669"/>
    <property type="project" value="TreeGrafter"/>
</dbReference>
<feature type="domain" description="Solute-binding protein family 5" evidence="5">
    <location>
        <begin position="71"/>
        <end position="446"/>
    </location>
</feature>
<evidence type="ECO:0000256" key="4">
    <source>
        <dbReference type="ARBA" id="ARBA00022729"/>
    </source>
</evidence>
<proteinExistence type="inferred from homology"/>
<dbReference type="SUPFAM" id="SSF53850">
    <property type="entry name" value="Periplasmic binding protein-like II"/>
    <property type="match status" value="1"/>
</dbReference>
<evidence type="ECO:0000313" key="6">
    <source>
        <dbReference type="EMBL" id="MST90208.1"/>
    </source>
</evidence>